<dbReference type="AlphaFoldDB" id="A0A9N9FIU8"/>
<comment type="caution">
    <text evidence="1">The sequence shown here is derived from an EMBL/GenBank/DDBJ whole genome shotgun (WGS) entry which is preliminary data.</text>
</comment>
<proteinExistence type="predicted"/>
<reference evidence="1" key="1">
    <citation type="submission" date="2021-06" db="EMBL/GenBank/DDBJ databases">
        <authorList>
            <person name="Kallberg Y."/>
            <person name="Tangrot J."/>
            <person name="Rosling A."/>
        </authorList>
    </citation>
    <scope>NUCLEOTIDE SEQUENCE</scope>
    <source>
        <strain evidence="1">UK204</strain>
    </source>
</reference>
<name>A0A9N9FIU8_9GLOM</name>
<sequence>METSYETSSGRLLFKSALEKIEKEKQLIEKKMNQAEMQFGLDQSLVGNEA</sequence>
<evidence type="ECO:0000313" key="1">
    <source>
        <dbReference type="EMBL" id="CAG8536536.1"/>
    </source>
</evidence>
<accession>A0A9N9FIU8</accession>
<evidence type="ECO:0000313" key="2">
    <source>
        <dbReference type="Proteomes" id="UP000789570"/>
    </source>
</evidence>
<dbReference type="Proteomes" id="UP000789570">
    <property type="component" value="Unassembled WGS sequence"/>
</dbReference>
<organism evidence="1 2">
    <name type="scientific">Funneliformis caledonium</name>
    <dbReference type="NCBI Taxonomy" id="1117310"/>
    <lineage>
        <taxon>Eukaryota</taxon>
        <taxon>Fungi</taxon>
        <taxon>Fungi incertae sedis</taxon>
        <taxon>Mucoromycota</taxon>
        <taxon>Glomeromycotina</taxon>
        <taxon>Glomeromycetes</taxon>
        <taxon>Glomerales</taxon>
        <taxon>Glomeraceae</taxon>
        <taxon>Funneliformis</taxon>
    </lineage>
</organism>
<keyword evidence="2" id="KW-1185">Reference proteome</keyword>
<gene>
    <name evidence="1" type="ORF">FCALED_LOCUS5432</name>
</gene>
<protein>
    <submittedName>
        <fullName evidence="1">14701_t:CDS:1</fullName>
    </submittedName>
</protein>
<dbReference type="EMBL" id="CAJVPQ010001176">
    <property type="protein sequence ID" value="CAG8536536.1"/>
    <property type="molecule type" value="Genomic_DNA"/>
</dbReference>